<accession>A0ABR4GZQ3</accession>
<comment type="caution">
    <text evidence="1">The sequence shown here is derived from an EMBL/GenBank/DDBJ whole genome shotgun (WGS) entry which is preliminary data.</text>
</comment>
<keyword evidence="2" id="KW-1185">Reference proteome</keyword>
<proteinExistence type="predicted"/>
<organism evidence="1 2">
    <name type="scientific">Aspergillus granulosus</name>
    <dbReference type="NCBI Taxonomy" id="176169"/>
    <lineage>
        <taxon>Eukaryota</taxon>
        <taxon>Fungi</taxon>
        <taxon>Dikarya</taxon>
        <taxon>Ascomycota</taxon>
        <taxon>Pezizomycotina</taxon>
        <taxon>Eurotiomycetes</taxon>
        <taxon>Eurotiomycetidae</taxon>
        <taxon>Eurotiales</taxon>
        <taxon>Aspergillaceae</taxon>
        <taxon>Aspergillus</taxon>
        <taxon>Aspergillus subgen. Nidulantes</taxon>
    </lineage>
</organism>
<dbReference type="EMBL" id="JBFXLT010000107">
    <property type="protein sequence ID" value="KAL2808637.1"/>
    <property type="molecule type" value="Genomic_DNA"/>
</dbReference>
<protein>
    <submittedName>
        <fullName evidence="1">Uncharacterized protein</fullName>
    </submittedName>
</protein>
<dbReference type="Proteomes" id="UP001610334">
    <property type="component" value="Unassembled WGS sequence"/>
</dbReference>
<gene>
    <name evidence="1" type="ORF">BJX63DRAFT_408709</name>
</gene>
<evidence type="ECO:0000313" key="1">
    <source>
        <dbReference type="EMBL" id="KAL2808637.1"/>
    </source>
</evidence>
<reference evidence="1 2" key="1">
    <citation type="submission" date="2024-07" db="EMBL/GenBank/DDBJ databases">
        <title>Section-level genome sequencing and comparative genomics of Aspergillus sections Usti and Cavernicolus.</title>
        <authorList>
            <consortium name="Lawrence Berkeley National Laboratory"/>
            <person name="Nybo J.L."/>
            <person name="Vesth T.C."/>
            <person name="Theobald S."/>
            <person name="Frisvad J.C."/>
            <person name="Larsen T.O."/>
            <person name="Kjaerboelling I."/>
            <person name="Rothschild-Mancinelli K."/>
            <person name="Lyhne E.K."/>
            <person name="Kogle M.E."/>
            <person name="Barry K."/>
            <person name="Clum A."/>
            <person name="Na H."/>
            <person name="Ledsgaard L."/>
            <person name="Lin J."/>
            <person name="Lipzen A."/>
            <person name="Kuo A."/>
            <person name="Riley R."/>
            <person name="Mondo S."/>
            <person name="Labutti K."/>
            <person name="Haridas S."/>
            <person name="Pangalinan J."/>
            <person name="Salamov A.A."/>
            <person name="Simmons B.A."/>
            <person name="Magnuson J.K."/>
            <person name="Chen J."/>
            <person name="Drula E."/>
            <person name="Henrissat B."/>
            <person name="Wiebenga A."/>
            <person name="Lubbers R.J."/>
            <person name="Gomes A.C."/>
            <person name="Makela M.R."/>
            <person name="Stajich J."/>
            <person name="Grigoriev I.V."/>
            <person name="Mortensen U.H."/>
            <person name="De Vries R.P."/>
            <person name="Baker S.E."/>
            <person name="Andersen M.R."/>
        </authorList>
    </citation>
    <scope>NUCLEOTIDE SEQUENCE [LARGE SCALE GENOMIC DNA]</scope>
    <source>
        <strain evidence="1 2">CBS 588.65</strain>
    </source>
</reference>
<sequence length="110" mass="12005">MGATHSGYLCFLVPDFHSRLCLSFPYPLPGPSPFCANDYYLYAPILGSSFLLGTTYLVKSAGFGNATFLSKLAALQFNSRALNGVILWLATLPTHYLAHGCSYHCSLSQF</sequence>
<name>A0ABR4GZQ3_9EURO</name>
<evidence type="ECO:0000313" key="2">
    <source>
        <dbReference type="Proteomes" id="UP001610334"/>
    </source>
</evidence>